<dbReference type="Gene3D" id="3.40.50.10170">
    <property type="match status" value="1"/>
</dbReference>
<evidence type="ECO:0000313" key="3">
    <source>
        <dbReference type="Proteomes" id="UP001197247"/>
    </source>
</evidence>
<comment type="caution">
    <text evidence="2">The sequence shown here is derived from an EMBL/GenBank/DDBJ whole genome shotgun (WGS) entry which is preliminary data.</text>
</comment>
<name>A0ABS5TL70_9ACTN</name>
<dbReference type="SUPFAM" id="SSF82549">
    <property type="entry name" value="DAK1/DegV-like"/>
    <property type="match status" value="1"/>
</dbReference>
<dbReference type="InterPro" id="IPR043168">
    <property type="entry name" value="DegV_C"/>
</dbReference>
<dbReference type="PANTHER" id="PTHR33434">
    <property type="entry name" value="DEGV DOMAIN-CONTAINING PROTEIN DR_1986-RELATED"/>
    <property type="match status" value="1"/>
</dbReference>
<accession>A0ABS5TL70</accession>
<dbReference type="RefSeq" id="WP_214157114.1">
    <property type="nucleotide sequence ID" value="NZ_JAHBAY010000007.1"/>
</dbReference>
<dbReference type="Proteomes" id="UP001197247">
    <property type="component" value="Unassembled WGS sequence"/>
</dbReference>
<gene>
    <name evidence="2" type="ORF">KIH74_17885</name>
</gene>
<keyword evidence="1" id="KW-0446">Lipid-binding</keyword>
<dbReference type="InterPro" id="IPR003797">
    <property type="entry name" value="DegV"/>
</dbReference>
<evidence type="ECO:0000256" key="1">
    <source>
        <dbReference type="ARBA" id="ARBA00023121"/>
    </source>
</evidence>
<dbReference type="InterPro" id="IPR050270">
    <property type="entry name" value="DegV_domain_contain"/>
</dbReference>
<sequence>MAGSVAVVTDSTAYLPAPTAAALGVTVVPLQVVVGGVARPEDIGSGTEITFGAGEVVSALRADRQVSTSRPAPQVFVDTYRRLRARGFSAVVSVHLSGDISGTVEAARLAAAEVAPDGLAVEVVDSRSLGMGLGFGVQAAAAAAAAGAGVDDVARAASRRSLNSSIYIYVDTLEFLRRGGRIGAATAWLGSALTIKPVLALADGRLEPLERVRTSQRALTRLFELAVDEAAQAAGQTVDDDGAGTSIAVHHLSAPERADELAGRLLERLPAVGEITVTEVGPVIGAHVGPGAVGVVVARSLGT</sequence>
<proteinExistence type="predicted"/>
<dbReference type="EMBL" id="JAHBAY010000007">
    <property type="protein sequence ID" value="MBT0770818.1"/>
    <property type="molecule type" value="Genomic_DNA"/>
</dbReference>
<protein>
    <submittedName>
        <fullName evidence="2">DegV family protein</fullName>
    </submittedName>
</protein>
<dbReference type="NCBIfam" id="TIGR00762">
    <property type="entry name" value="DegV"/>
    <property type="match status" value="1"/>
</dbReference>
<dbReference type="Pfam" id="PF02645">
    <property type="entry name" value="DegV"/>
    <property type="match status" value="1"/>
</dbReference>
<dbReference type="Gene3D" id="3.30.1180.10">
    <property type="match status" value="1"/>
</dbReference>
<keyword evidence="3" id="KW-1185">Reference proteome</keyword>
<dbReference type="PROSITE" id="PS51482">
    <property type="entry name" value="DEGV"/>
    <property type="match status" value="1"/>
</dbReference>
<dbReference type="PANTHER" id="PTHR33434:SF2">
    <property type="entry name" value="FATTY ACID-BINDING PROTEIN TM_1468"/>
    <property type="match status" value="1"/>
</dbReference>
<evidence type="ECO:0000313" key="2">
    <source>
        <dbReference type="EMBL" id="MBT0770818.1"/>
    </source>
</evidence>
<organism evidence="2 3">
    <name type="scientific">Kineosporia corallincola</name>
    <dbReference type="NCBI Taxonomy" id="2835133"/>
    <lineage>
        <taxon>Bacteria</taxon>
        <taxon>Bacillati</taxon>
        <taxon>Actinomycetota</taxon>
        <taxon>Actinomycetes</taxon>
        <taxon>Kineosporiales</taxon>
        <taxon>Kineosporiaceae</taxon>
        <taxon>Kineosporia</taxon>
    </lineage>
</organism>
<reference evidence="2 3" key="1">
    <citation type="submission" date="2021-05" db="EMBL/GenBank/DDBJ databases">
        <title>Kineosporia and Streptomyces sp. nov. two new marine actinobacteria isolated from Coral.</title>
        <authorList>
            <person name="Buangrab K."/>
            <person name="Sutthacheep M."/>
            <person name="Yeemin T."/>
            <person name="Harunari E."/>
            <person name="Igarashi Y."/>
            <person name="Kanchanasin P."/>
            <person name="Tanasupawat S."/>
            <person name="Phongsopitanun W."/>
        </authorList>
    </citation>
    <scope>NUCLEOTIDE SEQUENCE [LARGE SCALE GENOMIC DNA]</scope>
    <source>
        <strain evidence="2 3">J2-2</strain>
    </source>
</reference>